<dbReference type="Gene3D" id="3.30.470.30">
    <property type="entry name" value="DNA ligase/mRNA capping enzyme"/>
    <property type="match status" value="1"/>
</dbReference>
<dbReference type="Gene3D" id="3.30.1490.70">
    <property type="match status" value="1"/>
</dbReference>
<accession>A0A0F9MSF6</accession>
<dbReference type="InterPro" id="IPR021122">
    <property type="entry name" value="RNA_ligase_dom_REL/Rnl2"/>
</dbReference>
<name>A0A0F9MSF6_9ZZZZ</name>
<reference evidence="2" key="1">
    <citation type="journal article" date="2015" name="Nature">
        <title>Complex archaea that bridge the gap between prokaryotes and eukaryotes.</title>
        <authorList>
            <person name="Spang A."/>
            <person name="Saw J.H."/>
            <person name="Jorgensen S.L."/>
            <person name="Zaremba-Niedzwiedzka K."/>
            <person name="Martijn J."/>
            <person name="Lind A.E."/>
            <person name="van Eijk R."/>
            <person name="Schleper C."/>
            <person name="Guy L."/>
            <person name="Ettema T.J."/>
        </authorList>
    </citation>
    <scope>NUCLEOTIDE SEQUENCE</scope>
</reference>
<sequence>MTYHKIQTMFKRDKEDAMIIGDWTDPVFKYLQNNLWKCTEKINGTNIRIEITPTPPSIPDLPCKVKFDGRTDNANLPARLVNWMISHFLYPQMLIDLAEKFPDGVTLYGEGCGAGISKGGGNYGPDQTFILFDVRVGDWWLQREAVNNVAETLGLRHVQVVGDFTLHEAIELVKKGFQSEFGDFFAEGLVAEPVVPMFNRKGERIITKIKTRDFKNVVTSK</sequence>
<evidence type="ECO:0000313" key="2">
    <source>
        <dbReference type="EMBL" id="KKN02312.1"/>
    </source>
</evidence>
<proteinExistence type="predicted"/>
<dbReference type="SUPFAM" id="SSF56091">
    <property type="entry name" value="DNA ligase/mRNA capping enzyme, catalytic domain"/>
    <property type="match status" value="1"/>
</dbReference>
<dbReference type="EMBL" id="LAZR01005162">
    <property type="protein sequence ID" value="KKN02312.1"/>
    <property type="molecule type" value="Genomic_DNA"/>
</dbReference>
<comment type="caution">
    <text evidence="2">The sequence shown here is derived from an EMBL/GenBank/DDBJ whole genome shotgun (WGS) entry which is preliminary data.</text>
</comment>
<gene>
    <name evidence="2" type="ORF">LCGC14_1119010</name>
</gene>
<dbReference type="AlphaFoldDB" id="A0A0F9MSF6"/>
<evidence type="ECO:0000259" key="1">
    <source>
        <dbReference type="Pfam" id="PF09414"/>
    </source>
</evidence>
<organism evidence="2">
    <name type="scientific">marine sediment metagenome</name>
    <dbReference type="NCBI Taxonomy" id="412755"/>
    <lineage>
        <taxon>unclassified sequences</taxon>
        <taxon>metagenomes</taxon>
        <taxon>ecological metagenomes</taxon>
    </lineage>
</organism>
<protein>
    <recommendedName>
        <fullName evidence="1">RNA ligase domain-containing protein</fullName>
    </recommendedName>
</protein>
<dbReference type="Pfam" id="PF09414">
    <property type="entry name" value="RNA_ligase"/>
    <property type="match status" value="1"/>
</dbReference>
<feature type="domain" description="RNA ligase" evidence="1">
    <location>
        <begin position="36"/>
        <end position="209"/>
    </location>
</feature>